<comment type="caution">
    <text evidence="2">The sequence shown here is derived from an EMBL/GenBank/DDBJ whole genome shotgun (WGS) entry which is preliminary data.</text>
</comment>
<keyword evidence="1" id="KW-0812">Transmembrane</keyword>
<accession>A0ABT4LZ48</accession>
<dbReference type="EMBL" id="JAPWGW010000120">
    <property type="protein sequence ID" value="MCZ4299638.1"/>
    <property type="molecule type" value="Genomic_DNA"/>
</dbReference>
<evidence type="ECO:0000313" key="2">
    <source>
        <dbReference type="EMBL" id="MCZ4299638.1"/>
    </source>
</evidence>
<organism evidence="2 3">
    <name type="scientific">Henriciella marina</name>
    <dbReference type="NCBI Taxonomy" id="453851"/>
    <lineage>
        <taxon>Bacteria</taxon>
        <taxon>Pseudomonadati</taxon>
        <taxon>Pseudomonadota</taxon>
        <taxon>Alphaproteobacteria</taxon>
        <taxon>Hyphomonadales</taxon>
        <taxon>Hyphomonadaceae</taxon>
        <taxon>Henriciella</taxon>
    </lineage>
</organism>
<keyword evidence="1" id="KW-1133">Transmembrane helix</keyword>
<feature type="transmembrane region" description="Helical" evidence="1">
    <location>
        <begin position="27"/>
        <end position="48"/>
    </location>
</feature>
<keyword evidence="1" id="KW-0472">Membrane</keyword>
<sequence length="76" mass="8565">ASLTIAVIGALLYMPLQYLFYYQEMNWLWMFGLLVVAIGVAIAVGLAFRGPDPWDTVRTTFFTTLMIAVTIFADRV</sequence>
<feature type="non-terminal residue" evidence="2">
    <location>
        <position position="76"/>
    </location>
</feature>
<name>A0ABT4LZ48_9PROT</name>
<dbReference type="Proteomes" id="UP001083770">
    <property type="component" value="Unassembled WGS sequence"/>
</dbReference>
<feature type="transmembrane region" description="Helical" evidence="1">
    <location>
        <begin position="55"/>
        <end position="73"/>
    </location>
</feature>
<proteinExistence type="predicted"/>
<gene>
    <name evidence="2" type="ORF">O4G74_16380</name>
</gene>
<evidence type="ECO:0000256" key="1">
    <source>
        <dbReference type="SAM" id="Phobius"/>
    </source>
</evidence>
<evidence type="ECO:0000313" key="3">
    <source>
        <dbReference type="Proteomes" id="UP001083770"/>
    </source>
</evidence>
<protein>
    <submittedName>
        <fullName evidence="2">Uncharacterized protein</fullName>
    </submittedName>
</protein>
<keyword evidence="3" id="KW-1185">Reference proteome</keyword>
<feature type="non-terminal residue" evidence="2">
    <location>
        <position position="1"/>
    </location>
</feature>
<reference evidence="2" key="1">
    <citation type="submission" date="2022-12" db="EMBL/GenBank/DDBJ databases">
        <title>Bacterial isolates from different developmental stages of Nematostella vectensis.</title>
        <authorList>
            <person name="Fraune S."/>
        </authorList>
    </citation>
    <scope>NUCLEOTIDE SEQUENCE</scope>
    <source>
        <strain evidence="2">G21632-S1</strain>
    </source>
</reference>